<dbReference type="Gene3D" id="1.10.100.10">
    <property type="entry name" value="Insulin-like"/>
    <property type="match status" value="1"/>
</dbReference>
<sequence length="137" mass="16121">MSQCIDKLKNNNKIKLYVVLLLNRNINTAYGSDINDTFKITDRVFSCSNWLSSLIDNICNNVYKIVKRDTSLMIEKMAPKDLQKSMYKQRLLTEEHWRRVRRQVASECCERACTVGNIIMYCPDDAKLLRENPDIFY</sequence>
<dbReference type="AlphaFoldDB" id="A0A194RNL1"/>
<keyword evidence="3" id="KW-0732">Signal</keyword>
<evidence type="ECO:0000313" key="4">
    <source>
        <dbReference type="EMBL" id="KPJ18915.1"/>
    </source>
</evidence>
<evidence type="ECO:0000256" key="2">
    <source>
        <dbReference type="ARBA" id="ARBA00022685"/>
    </source>
</evidence>
<dbReference type="GO" id="GO:0005576">
    <property type="term" value="C:extracellular region"/>
    <property type="evidence" value="ECO:0007669"/>
    <property type="project" value="UniProtKB-ARBA"/>
</dbReference>
<evidence type="ECO:0000256" key="3">
    <source>
        <dbReference type="ARBA" id="ARBA00022729"/>
    </source>
</evidence>
<reference evidence="4 5" key="1">
    <citation type="journal article" date="2015" name="Nat. Commun.">
        <title>Outbred genome sequencing and CRISPR/Cas9 gene editing in butterflies.</title>
        <authorList>
            <person name="Li X."/>
            <person name="Fan D."/>
            <person name="Zhang W."/>
            <person name="Liu G."/>
            <person name="Zhang L."/>
            <person name="Zhao L."/>
            <person name="Fang X."/>
            <person name="Chen L."/>
            <person name="Dong Y."/>
            <person name="Chen Y."/>
            <person name="Ding Y."/>
            <person name="Zhao R."/>
            <person name="Feng M."/>
            <person name="Zhu Y."/>
            <person name="Feng Y."/>
            <person name="Jiang X."/>
            <person name="Zhu D."/>
            <person name="Xiang H."/>
            <person name="Feng X."/>
            <person name="Li S."/>
            <person name="Wang J."/>
            <person name="Zhang G."/>
            <person name="Kronforst M.R."/>
            <person name="Wang W."/>
        </authorList>
    </citation>
    <scope>NUCLEOTIDE SEQUENCE [LARGE SCALE GENOMIC DNA]</scope>
    <source>
        <strain evidence="4">Ya'a_city_454_Pm</strain>
        <tissue evidence="4">Whole body</tissue>
    </source>
</reference>
<protein>
    <submittedName>
        <fullName evidence="4">Uncharacterized protein</fullName>
    </submittedName>
</protein>
<name>A0A194RNL1_PAPMA</name>
<dbReference type="Proteomes" id="UP000053240">
    <property type="component" value="Unassembled WGS sequence"/>
</dbReference>
<dbReference type="EMBL" id="KQ459984">
    <property type="protein sequence ID" value="KPJ18915.1"/>
    <property type="molecule type" value="Genomic_DNA"/>
</dbReference>
<dbReference type="SUPFAM" id="SSF56994">
    <property type="entry name" value="Insulin-like"/>
    <property type="match status" value="1"/>
</dbReference>
<dbReference type="InParanoid" id="A0A194RNL1"/>
<evidence type="ECO:0000256" key="1">
    <source>
        <dbReference type="ARBA" id="ARBA00009034"/>
    </source>
</evidence>
<comment type="similarity">
    <text evidence="1">Belongs to the insulin family.</text>
</comment>
<dbReference type="InterPro" id="IPR036438">
    <property type="entry name" value="Insulin-like_sf"/>
</dbReference>
<keyword evidence="5" id="KW-1185">Reference proteome</keyword>
<keyword evidence="2" id="KW-0165">Cleavage on pair of basic residues</keyword>
<accession>A0A194RNL1</accession>
<evidence type="ECO:0000313" key="5">
    <source>
        <dbReference type="Proteomes" id="UP000053240"/>
    </source>
</evidence>
<proteinExistence type="inferred from homology"/>
<organism evidence="4 5">
    <name type="scientific">Papilio machaon</name>
    <name type="common">Old World swallowtail butterfly</name>
    <dbReference type="NCBI Taxonomy" id="76193"/>
    <lineage>
        <taxon>Eukaryota</taxon>
        <taxon>Metazoa</taxon>
        <taxon>Ecdysozoa</taxon>
        <taxon>Arthropoda</taxon>
        <taxon>Hexapoda</taxon>
        <taxon>Insecta</taxon>
        <taxon>Pterygota</taxon>
        <taxon>Neoptera</taxon>
        <taxon>Endopterygota</taxon>
        <taxon>Lepidoptera</taxon>
        <taxon>Glossata</taxon>
        <taxon>Ditrysia</taxon>
        <taxon>Papilionoidea</taxon>
        <taxon>Papilionidae</taxon>
        <taxon>Papilioninae</taxon>
        <taxon>Papilio</taxon>
    </lineage>
</organism>
<dbReference type="InterPro" id="IPR022353">
    <property type="entry name" value="Insulin_CS"/>
</dbReference>
<gene>
    <name evidence="4" type="ORF">RR48_12426</name>
</gene>
<dbReference type="PROSITE" id="PS00262">
    <property type="entry name" value="INSULIN"/>
    <property type="match status" value="1"/>
</dbReference>